<sequence length="929" mass="110584">MCKYIAYRWAKGELYCEFQNIFYIALREWKKDELESILKKLYFQERYKHKRIDINPFKTLFLFDGYDELSDTFLLHNTIKKYNLQNYIITSRPYQSRRSDFDVNEVFETIGFTDENVTAYIDNFFEEQSNKNNLQTFLKQNINIRHIAYIPLILEIICSIWRKKAKNNQLIISPMTMTELYHEVIKYSFSEYSETNHTTYLQEREDEIFDYLGKVAFDGLKNRDIVLGKSIIKEKKEFFVDYVLKTGFLKSDRKHRNPLMNNYEFPHLTFQEYFSALYVSKLSKKEISEVIREYKFYPYMEFFFMFLGGLIQDKEWLLEEIKSEPRDLGGFYEFLLILNLISNMQHKNLIEKRILAINHNLSCWLAFVLENEKNYIFLLKKLHTVEHLINNTTINFLISFIMNNTFKPLEKKEIMQLFFLKNNKKITNTLLSIINDKLSTNHAKLRGIGILVQINRDKNEIATLLIKLIQKKTMPISVRTVIFKVLKSINIDDDKFVEILVNLIQNKDYIIEERVHMAKILVSIKKYNSLYITFIKNLMEESSTDIQISRVLSPVYRIILKLDVRDLIKNQTIDTLAKIEIGKKIPKIKNNKEFINFLLSLMEKESIKILVRLRIVIDSSFIGKKHKKFIKILLIFLKDERLNFENKLEVAKLLVSIDKDNNDFLIIIINWLEVIQGAEEKKKNEYILELIKIICLININHDIVLTTLINLLQNTKVDYSNKVEVSEALYYVNSKKFTEIMIDIIKSDISNKNLKKDVIVILAHIIKNNNDESHKDKINIIKILDAFNEQVIENFKNIIYYKGKKKDTKILILLKYIKYQRKNKNNIKINTFNDVDIHIDALNVVLDSLKLKQINNNTSLFKKIFFRKNNEDEIENIIKNTFNNKSPLYIKNNKFYTIYKNKTKEIRLKRNAKLKDIKRIKEKLGLPLD</sequence>
<dbReference type="EMBL" id="CACVAX010000041">
    <property type="protein sequence ID" value="CAA6814562.1"/>
    <property type="molecule type" value="Genomic_DNA"/>
</dbReference>
<dbReference type="AlphaFoldDB" id="A0A6S6TGS0"/>
<protein>
    <recommendedName>
        <fullName evidence="1">NACHT domain-containing protein</fullName>
    </recommendedName>
</protein>
<dbReference type="InterPro" id="IPR007111">
    <property type="entry name" value="NACHT_NTPase"/>
</dbReference>
<dbReference type="PANTHER" id="PTHR46312:SF2">
    <property type="entry name" value="NUCLEOTIDE-BINDING OLIGOMERIZATION DOMAIN-CONTAINING PROTEIN 2-LIKE"/>
    <property type="match status" value="1"/>
</dbReference>
<dbReference type="Pfam" id="PF05729">
    <property type="entry name" value="NACHT"/>
    <property type="match status" value="1"/>
</dbReference>
<gene>
    <name evidence="2" type="ORF">HELGO_WM6692</name>
</gene>
<name>A0A6S6TGS0_9BACT</name>
<dbReference type="PANTHER" id="PTHR46312">
    <property type="entry name" value="NACHT DOMAIN-CONTAINING PROTEIN"/>
    <property type="match status" value="1"/>
</dbReference>
<reference evidence="2" key="1">
    <citation type="submission" date="2020-01" db="EMBL/GenBank/DDBJ databases">
        <authorList>
            <person name="Meier V. D."/>
            <person name="Meier V D."/>
        </authorList>
    </citation>
    <scope>NUCLEOTIDE SEQUENCE</scope>
    <source>
        <strain evidence="2">HLG_WM_MAG_04</strain>
    </source>
</reference>
<evidence type="ECO:0000259" key="1">
    <source>
        <dbReference type="Pfam" id="PF05729"/>
    </source>
</evidence>
<organism evidence="2">
    <name type="scientific">uncultured Sulfurovum sp</name>
    <dbReference type="NCBI Taxonomy" id="269237"/>
    <lineage>
        <taxon>Bacteria</taxon>
        <taxon>Pseudomonadati</taxon>
        <taxon>Campylobacterota</taxon>
        <taxon>Epsilonproteobacteria</taxon>
        <taxon>Campylobacterales</taxon>
        <taxon>Sulfurovaceae</taxon>
        <taxon>Sulfurovum</taxon>
        <taxon>environmental samples</taxon>
    </lineage>
</organism>
<dbReference type="InterPro" id="IPR011030">
    <property type="entry name" value="Lipovitellin_superhlx_dom"/>
</dbReference>
<accession>A0A6S6TGS0</accession>
<dbReference type="SUPFAM" id="SSF48431">
    <property type="entry name" value="Lipovitellin-phosvitin complex, superhelical domain"/>
    <property type="match status" value="1"/>
</dbReference>
<proteinExistence type="predicted"/>
<evidence type="ECO:0000313" key="2">
    <source>
        <dbReference type="EMBL" id="CAA6814562.1"/>
    </source>
</evidence>
<feature type="domain" description="NACHT" evidence="1">
    <location>
        <begin position="4"/>
        <end position="127"/>
    </location>
</feature>